<feature type="transmembrane region" description="Helical" evidence="6">
    <location>
        <begin position="718"/>
        <end position="740"/>
    </location>
</feature>
<dbReference type="Pfam" id="PF12704">
    <property type="entry name" value="MacB_PCD"/>
    <property type="match status" value="2"/>
</dbReference>
<feature type="transmembrane region" description="Helical" evidence="6">
    <location>
        <begin position="752"/>
        <end position="775"/>
    </location>
</feature>
<feature type="domain" description="ABC3 transporter permease C-terminal" evidence="7">
    <location>
        <begin position="284"/>
        <end position="400"/>
    </location>
</feature>
<dbReference type="InterPro" id="IPR050250">
    <property type="entry name" value="Macrolide_Exporter_MacB"/>
</dbReference>
<keyword evidence="2" id="KW-1003">Cell membrane</keyword>
<reference evidence="9" key="1">
    <citation type="submission" date="2020-02" db="EMBL/GenBank/DDBJ databases">
        <authorList>
            <person name="Meier V. D."/>
        </authorList>
    </citation>
    <scope>NUCLEOTIDE SEQUENCE</scope>
    <source>
        <strain evidence="9">AVDCRST_MAG96</strain>
    </source>
</reference>
<dbReference type="InterPro" id="IPR003838">
    <property type="entry name" value="ABC3_permease_C"/>
</dbReference>
<feature type="transmembrane region" description="Helical" evidence="6">
    <location>
        <begin position="281"/>
        <end position="301"/>
    </location>
</feature>
<feature type="transmembrane region" description="Helical" evidence="6">
    <location>
        <begin position="666"/>
        <end position="690"/>
    </location>
</feature>
<gene>
    <name evidence="9" type="ORF">AVDCRST_MAG96-2262</name>
</gene>
<feature type="transmembrane region" description="Helical" evidence="6">
    <location>
        <begin position="375"/>
        <end position="395"/>
    </location>
</feature>
<protein>
    <recommendedName>
        <fullName evidence="10">ABC transporter, permease protein</fullName>
    </recommendedName>
</protein>
<evidence type="ECO:0000256" key="4">
    <source>
        <dbReference type="ARBA" id="ARBA00022989"/>
    </source>
</evidence>
<dbReference type="PROSITE" id="PS51257">
    <property type="entry name" value="PROKAR_LIPOPROTEIN"/>
    <property type="match status" value="1"/>
</dbReference>
<dbReference type="InterPro" id="IPR025857">
    <property type="entry name" value="MacB_PCD"/>
</dbReference>
<evidence type="ECO:0000256" key="6">
    <source>
        <dbReference type="SAM" id="Phobius"/>
    </source>
</evidence>
<keyword evidence="4 6" id="KW-1133">Transmembrane helix</keyword>
<dbReference type="PANTHER" id="PTHR30572">
    <property type="entry name" value="MEMBRANE COMPONENT OF TRANSPORTER-RELATED"/>
    <property type="match status" value="1"/>
</dbReference>
<dbReference type="GO" id="GO:0005886">
    <property type="term" value="C:plasma membrane"/>
    <property type="evidence" value="ECO:0007669"/>
    <property type="project" value="UniProtKB-SubCell"/>
</dbReference>
<evidence type="ECO:0000256" key="3">
    <source>
        <dbReference type="ARBA" id="ARBA00022692"/>
    </source>
</evidence>
<dbReference type="Pfam" id="PF02687">
    <property type="entry name" value="FtsX"/>
    <property type="match status" value="2"/>
</dbReference>
<feature type="domain" description="MacB-like periplasmic core" evidence="8">
    <location>
        <begin position="20"/>
        <end position="237"/>
    </location>
</feature>
<sequence length="789" mass="87583">MIKNYFKTAFRSLLSNKGYSFLNIFGLAIGIACAGLIFLWVENEVNYDKFNTKKDRLYAVLCNWQYAGSIRTTWSTPGLLGPAIKTEMPGIANVCRTSEDQTALVAVGNKSLYSTGRYSETSLFSMFTLPFAQGNANDAFKQPYAIVITEKAATKFFGNDKNVVGKTIRIDNQQDYIVSAILKDLPANSTLQFDWLAPFEPYFQENSWLTNWGNLSINTFIEVNPAAQPSYIDKQLSKYIQAKAPDGGVKSSFLFSMHDWHLHNEFENGKQKGGRIEMVRMLSLIAWFILLIACINFMNLATARSEKRSREVGVRKVLGAGRSKLVIQFMGEALLTAGVAAILAVFIISLALPAYNTLVEKDLLLDITNRVHISALLIIILVSGLVAGSYPSLYLSSFNPVFVLKGLKIKGGSATFIRKGLVVFQFTLSIVFIIGTLIIYLQVQHAKERDLGFNKDNLLELRVNENVAKHFSAVKQDLLNSGVVTNAALSSHSTIYGGNSTEAFTWSGKNNEDKILISYRFITPEFMSTSGMQIVEGRDFKPTVGSDSLNVIVTESLAKLMGNESAVGKTLDTEKWGYPKVTVIGVVKDFVYGDVFGRPDPVVFFGVPRYINSLYVHTKTGADTRQMLSKLGEVMKKNNPGYPFEYKFVDDQFNKLFLRELLMSKLAGIFATLAIIISCLGLFGLAAYTAERRTKEIGIRKVLGASAASLARLISKDFLKLTVISNVVAFPIAWLAMSYWLQSYSYRIELSWWIFIAAGLSVILIALFTVSFQAIKAAVSNPVKSLRTE</sequence>
<dbReference type="GO" id="GO:0022857">
    <property type="term" value="F:transmembrane transporter activity"/>
    <property type="evidence" value="ECO:0007669"/>
    <property type="project" value="TreeGrafter"/>
</dbReference>
<evidence type="ECO:0000256" key="2">
    <source>
        <dbReference type="ARBA" id="ARBA00022475"/>
    </source>
</evidence>
<evidence type="ECO:0000259" key="7">
    <source>
        <dbReference type="Pfam" id="PF02687"/>
    </source>
</evidence>
<evidence type="ECO:0000259" key="8">
    <source>
        <dbReference type="Pfam" id="PF12704"/>
    </source>
</evidence>
<proteinExistence type="predicted"/>
<dbReference type="AlphaFoldDB" id="A0A6J4SVP5"/>
<feature type="transmembrane region" description="Helical" evidence="6">
    <location>
        <begin position="21"/>
        <end position="41"/>
    </location>
</feature>
<evidence type="ECO:0000313" key="9">
    <source>
        <dbReference type="EMBL" id="CAA9506776.1"/>
    </source>
</evidence>
<evidence type="ECO:0000256" key="5">
    <source>
        <dbReference type="ARBA" id="ARBA00023136"/>
    </source>
</evidence>
<keyword evidence="3 6" id="KW-0812">Transmembrane</keyword>
<dbReference type="PANTHER" id="PTHR30572:SF18">
    <property type="entry name" value="ABC-TYPE MACROLIDE FAMILY EXPORT SYSTEM PERMEASE COMPONENT 2"/>
    <property type="match status" value="1"/>
</dbReference>
<feature type="domain" description="ABC3 transporter permease C-terminal" evidence="7">
    <location>
        <begin position="669"/>
        <end position="781"/>
    </location>
</feature>
<feature type="transmembrane region" description="Helical" evidence="6">
    <location>
        <begin position="333"/>
        <end position="355"/>
    </location>
</feature>
<feature type="domain" description="MacB-like periplasmic core" evidence="8">
    <location>
        <begin position="427"/>
        <end position="631"/>
    </location>
</feature>
<accession>A0A6J4SVP5</accession>
<keyword evidence="5 6" id="KW-0472">Membrane</keyword>
<dbReference type="EMBL" id="CADCVN010000873">
    <property type="protein sequence ID" value="CAA9506776.1"/>
    <property type="molecule type" value="Genomic_DNA"/>
</dbReference>
<organism evidence="9">
    <name type="scientific">uncultured Segetibacter sp</name>
    <dbReference type="NCBI Taxonomy" id="481133"/>
    <lineage>
        <taxon>Bacteria</taxon>
        <taxon>Pseudomonadati</taxon>
        <taxon>Bacteroidota</taxon>
        <taxon>Chitinophagia</taxon>
        <taxon>Chitinophagales</taxon>
        <taxon>Chitinophagaceae</taxon>
        <taxon>Segetibacter</taxon>
        <taxon>environmental samples</taxon>
    </lineage>
</organism>
<evidence type="ECO:0008006" key="10">
    <source>
        <dbReference type="Google" id="ProtNLM"/>
    </source>
</evidence>
<name>A0A6J4SVP5_9BACT</name>
<evidence type="ECO:0000256" key="1">
    <source>
        <dbReference type="ARBA" id="ARBA00004651"/>
    </source>
</evidence>
<feature type="transmembrane region" description="Helical" evidence="6">
    <location>
        <begin position="416"/>
        <end position="441"/>
    </location>
</feature>
<comment type="subcellular location">
    <subcellularLocation>
        <location evidence="1">Cell membrane</location>
        <topology evidence="1">Multi-pass membrane protein</topology>
    </subcellularLocation>
</comment>